<keyword evidence="3" id="KW-0732">Signal</keyword>
<comment type="similarity">
    <text evidence="11">Belongs to the immunoglobulin superfamily. SIGLEC (sialic acid binding Ig-like lectin) family.</text>
</comment>
<dbReference type="InterPro" id="IPR013783">
    <property type="entry name" value="Ig-like_fold"/>
</dbReference>
<protein>
    <recommendedName>
        <fullName evidence="12">B-cell receptor CD22</fullName>
    </recommendedName>
    <alternativeName>
        <fullName evidence="13">Sialic acid-binding Ig-like lectin 2</fullName>
    </alternativeName>
</protein>
<dbReference type="GO" id="GO:0009897">
    <property type="term" value="C:external side of plasma membrane"/>
    <property type="evidence" value="ECO:0007669"/>
    <property type="project" value="TreeGrafter"/>
</dbReference>
<evidence type="ECO:0000256" key="8">
    <source>
        <dbReference type="ARBA" id="ARBA00023157"/>
    </source>
</evidence>
<keyword evidence="10" id="KW-0393">Immunoglobulin domain</keyword>
<evidence type="ECO:0000256" key="2">
    <source>
        <dbReference type="ARBA" id="ARBA00022475"/>
    </source>
</evidence>
<dbReference type="GO" id="GO:0005769">
    <property type="term" value="C:early endosome"/>
    <property type="evidence" value="ECO:0007669"/>
    <property type="project" value="TreeGrafter"/>
</dbReference>
<dbReference type="Gene3D" id="2.60.40.10">
    <property type="entry name" value="Immunoglobulins"/>
    <property type="match status" value="7"/>
</dbReference>
<evidence type="ECO:0000256" key="4">
    <source>
        <dbReference type="ARBA" id="ARBA00022734"/>
    </source>
</evidence>
<dbReference type="Proteomes" id="UP000264800">
    <property type="component" value="Unplaced"/>
</dbReference>
<evidence type="ECO:0000256" key="1">
    <source>
        <dbReference type="ARBA" id="ARBA00004251"/>
    </source>
</evidence>
<feature type="domain" description="Ig-like" evidence="17">
    <location>
        <begin position="297"/>
        <end position="374"/>
    </location>
</feature>
<dbReference type="PROSITE" id="PS50835">
    <property type="entry name" value="IG_LIKE"/>
    <property type="match status" value="6"/>
</dbReference>
<dbReference type="GO" id="GO:0030888">
    <property type="term" value="P:regulation of B cell proliferation"/>
    <property type="evidence" value="ECO:0007669"/>
    <property type="project" value="TreeGrafter"/>
</dbReference>
<evidence type="ECO:0000256" key="16">
    <source>
        <dbReference type="SAM" id="MobiDB-lite"/>
    </source>
</evidence>
<comment type="subunit">
    <text evidence="15">Predominantly monomer of isoform CD22-beta. Also found as heterodimer of isoform CD22-beta and a shorter isoform. Interacts with PTPN6/SHP-1, LYN, SYK, PIK3R1/PIK3R2 and PLCG1 upon phosphorylation. Interacts with GRB2, INPP5D and SHC1 upon phosphorylation. May form a complex with INPP5D/SHIP, GRB2 and SHC1.</text>
</comment>
<feature type="region of interest" description="Disordered" evidence="16">
    <location>
        <begin position="624"/>
        <end position="645"/>
    </location>
</feature>
<dbReference type="GeneTree" id="ENSGT01150000286924"/>
<dbReference type="GO" id="GO:0050859">
    <property type="term" value="P:negative regulation of B cell receptor signaling pathway"/>
    <property type="evidence" value="ECO:0007669"/>
    <property type="project" value="TreeGrafter"/>
</dbReference>
<evidence type="ECO:0000256" key="13">
    <source>
        <dbReference type="ARBA" id="ARBA00041781"/>
    </source>
</evidence>
<keyword evidence="4" id="KW-0430">Lectin</keyword>
<dbReference type="Pfam" id="PF13895">
    <property type="entry name" value="Ig_2"/>
    <property type="match status" value="2"/>
</dbReference>
<reference evidence="18" key="1">
    <citation type="submission" date="2025-08" db="UniProtKB">
        <authorList>
            <consortium name="Ensembl"/>
        </authorList>
    </citation>
    <scope>IDENTIFICATION</scope>
</reference>
<comment type="subcellular location">
    <subcellularLocation>
        <location evidence="1">Cell membrane</location>
        <topology evidence="1">Single-pass type I membrane protein</topology>
    </subcellularLocation>
</comment>
<dbReference type="Pfam" id="PF24518">
    <property type="entry name" value="Ig_CD22"/>
    <property type="match status" value="1"/>
</dbReference>
<dbReference type="InterPro" id="IPR003599">
    <property type="entry name" value="Ig_sub"/>
</dbReference>
<evidence type="ECO:0000256" key="6">
    <source>
        <dbReference type="ARBA" id="ARBA00022889"/>
    </source>
</evidence>
<evidence type="ECO:0000256" key="10">
    <source>
        <dbReference type="ARBA" id="ARBA00023319"/>
    </source>
</evidence>
<dbReference type="GO" id="GO:0007155">
    <property type="term" value="P:cell adhesion"/>
    <property type="evidence" value="ECO:0007669"/>
    <property type="project" value="UniProtKB-KW"/>
</dbReference>
<keyword evidence="7" id="KW-0472">Membrane</keyword>
<evidence type="ECO:0000256" key="11">
    <source>
        <dbReference type="ARBA" id="ARBA00038361"/>
    </source>
</evidence>
<organism evidence="18 19">
    <name type="scientific">Kryptolebias marmoratus</name>
    <name type="common">Mangrove killifish</name>
    <name type="synonym">Rivulus marmoratus</name>
    <dbReference type="NCBI Taxonomy" id="37003"/>
    <lineage>
        <taxon>Eukaryota</taxon>
        <taxon>Metazoa</taxon>
        <taxon>Chordata</taxon>
        <taxon>Craniata</taxon>
        <taxon>Vertebrata</taxon>
        <taxon>Euteleostomi</taxon>
        <taxon>Actinopterygii</taxon>
        <taxon>Neopterygii</taxon>
        <taxon>Teleostei</taxon>
        <taxon>Neoteleostei</taxon>
        <taxon>Acanthomorphata</taxon>
        <taxon>Ovalentaria</taxon>
        <taxon>Atherinomorphae</taxon>
        <taxon>Cyprinodontiformes</taxon>
        <taxon>Rivulidae</taxon>
        <taxon>Kryptolebias</taxon>
    </lineage>
</organism>
<dbReference type="Pfam" id="PF08205">
    <property type="entry name" value="C2-set_2"/>
    <property type="match status" value="1"/>
</dbReference>
<dbReference type="Ensembl" id="ENSKMAT00000027041.1">
    <property type="protein sequence ID" value="ENSKMAP00000026702.1"/>
    <property type="gene ID" value="ENSKMAG00000019803.1"/>
</dbReference>
<accession>A0A3Q3GU27</accession>
<name>A0A3Q3GU27_KRYMA</name>
<dbReference type="GO" id="GO:0019903">
    <property type="term" value="F:protein phosphatase binding"/>
    <property type="evidence" value="ECO:0007669"/>
    <property type="project" value="TreeGrafter"/>
</dbReference>
<keyword evidence="19" id="KW-1185">Reference proteome</keyword>
<dbReference type="GO" id="GO:0033691">
    <property type="term" value="F:sialic acid binding"/>
    <property type="evidence" value="ECO:0007669"/>
    <property type="project" value="TreeGrafter"/>
</dbReference>
<dbReference type="PANTHER" id="PTHR46958:SF1">
    <property type="entry name" value="B-CELL RECEPTOR CD22"/>
    <property type="match status" value="1"/>
</dbReference>
<evidence type="ECO:0000256" key="14">
    <source>
        <dbReference type="ARBA" id="ARBA00045430"/>
    </source>
</evidence>
<dbReference type="InterPro" id="IPR003598">
    <property type="entry name" value="Ig_sub2"/>
</dbReference>
<dbReference type="InterPro" id="IPR007110">
    <property type="entry name" value="Ig-like_dom"/>
</dbReference>
<dbReference type="InterPro" id="IPR013162">
    <property type="entry name" value="CD80_C2-set"/>
</dbReference>
<evidence type="ECO:0000256" key="5">
    <source>
        <dbReference type="ARBA" id="ARBA00022737"/>
    </source>
</evidence>
<dbReference type="GO" id="GO:0070062">
    <property type="term" value="C:extracellular exosome"/>
    <property type="evidence" value="ECO:0007669"/>
    <property type="project" value="TreeGrafter"/>
</dbReference>
<dbReference type="InterPro" id="IPR036179">
    <property type="entry name" value="Ig-like_dom_sf"/>
</dbReference>
<feature type="domain" description="Ig-like" evidence="17">
    <location>
        <begin position="113"/>
        <end position="210"/>
    </location>
</feature>
<feature type="domain" description="Ig-like" evidence="17">
    <location>
        <begin position="475"/>
        <end position="543"/>
    </location>
</feature>
<evidence type="ECO:0000313" key="19">
    <source>
        <dbReference type="Proteomes" id="UP000264800"/>
    </source>
</evidence>
<dbReference type="GO" id="GO:0042609">
    <property type="term" value="F:CD4 receptor binding"/>
    <property type="evidence" value="ECO:0007669"/>
    <property type="project" value="TreeGrafter"/>
</dbReference>
<feature type="domain" description="Ig-like" evidence="17">
    <location>
        <begin position="548"/>
        <end position="631"/>
    </location>
</feature>
<evidence type="ECO:0000256" key="15">
    <source>
        <dbReference type="ARBA" id="ARBA00046458"/>
    </source>
</evidence>
<dbReference type="SMART" id="SM00409">
    <property type="entry name" value="IG"/>
    <property type="match status" value="7"/>
</dbReference>
<dbReference type="SUPFAM" id="SSF48726">
    <property type="entry name" value="Immunoglobulin"/>
    <property type="match status" value="7"/>
</dbReference>
<dbReference type="InterPro" id="IPR056386">
    <property type="entry name" value="Ig_CD22"/>
</dbReference>
<keyword evidence="9" id="KW-0325">Glycoprotein</keyword>
<evidence type="ECO:0000256" key="3">
    <source>
        <dbReference type="ARBA" id="ARBA00022729"/>
    </source>
</evidence>
<dbReference type="GO" id="GO:0042113">
    <property type="term" value="P:B cell activation"/>
    <property type="evidence" value="ECO:0007669"/>
    <property type="project" value="TreeGrafter"/>
</dbReference>
<reference evidence="18" key="2">
    <citation type="submission" date="2025-09" db="UniProtKB">
        <authorList>
            <consortium name="Ensembl"/>
        </authorList>
    </citation>
    <scope>IDENTIFICATION</scope>
</reference>
<keyword evidence="5" id="KW-0677">Repeat</keyword>
<evidence type="ECO:0000256" key="9">
    <source>
        <dbReference type="ARBA" id="ARBA00023180"/>
    </source>
</evidence>
<dbReference type="AlphaFoldDB" id="A0A3Q3GU27"/>
<proteinExistence type="inferred from homology"/>
<sequence>TAEAGLCVVIPCSFTTGYYFSPTNVVWFKCEATKKKCVDSDIIFHTTNFNKVQTTFKGRVSLLEPDLDQRNCSIIINDLQESDSGLYQLRVNGFLNYLSNGITFPSRSAVFKPSVVIPLLTEGQQTNLTCTAPGLCSGSRPEITWTWRGNGESSSQITENITDFHTEDLTPFTQRHSSTLTFNPSSEHHGTNITCKVSFTGGITTEETVMLNVNVKEVKITGDTSVREGETLNLTCSVDSFPPSDVMWAKFGTENLFSVSISNVTLDVSGLYICTAKHGNKTLSKTVNITVNKSPSPSSGNTVHFKEGDQIVLECNVKRSNPQPDTFIWKRNGKDVGKGKTYEFNQIKPEDGGNYTCEARNSVSSGKSKSLHLQVQFPPTNVQLTLPPEVKEGQSITITCTAESFPPSNFKILRSSLSNSQSSENISTSSANERNTFTHTFDATLAHAGSYICEVSNSEGTNHSAKRKLEVKLKENESFSLNCNGQSNPPITSYTWMKKTDNKNIGRTSVYTVKSASPSDGGLYSCEAKNTIGTGRSQPVEVKIKYSPKITTVSVSPSGPFPENSQVSLTCSSDANPAVKSYTWYRADGGQETVVGTGSVLNITASTVNSVFLCTAENDLGTGRSKNHKLDVQSSEGARRSSDNKCEEDVVYSNMDWTKRSKKKKRENDVDMNQSGSSYLAEEKCLAGDAGKCFVSNALEMGGLYAECKPRNVKMEVDCEYAQVQFKKKREK</sequence>
<dbReference type="Pfam" id="PF13927">
    <property type="entry name" value="Ig_3"/>
    <property type="match status" value="3"/>
</dbReference>
<dbReference type="GO" id="GO:0055037">
    <property type="term" value="C:recycling endosome"/>
    <property type="evidence" value="ECO:0007669"/>
    <property type="project" value="TreeGrafter"/>
</dbReference>
<dbReference type="PANTHER" id="PTHR46958">
    <property type="entry name" value="B-CELL RECEPTOR CD22"/>
    <property type="match status" value="1"/>
</dbReference>
<dbReference type="SMART" id="SM00408">
    <property type="entry name" value="IGc2"/>
    <property type="match status" value="6"/>
</dbReference>
<evidence type="ECO:0000313" key="18">
    <source>
        <dbReference type="Ensembl" id="ENSKMAP00000026702.1"/>
    </source>
</evidence>
<keyword evidence="8" id="KW-1015">Disulfide bond</keyword>
<feature type="domain" description="Ig-like" evidence="17">
    <location>
        <begin position="379"/>
        <end position="470"/>
    </location>
</feature>
<dbReference type="GO" id="GO:0030246">
    <property type="term" value="F:carbohydrate binding"/>
    <property type="evidence" value="ECO:0007669"/>
    <property type="project" value="UniProtKB-KW"/>
</dbReference>
<evidence type="ECO:0000259" key="17">
    <source>
        <dbReference type="PROSITE" id="PS50835"/>
    </source>
</evidence>
<feature type="domain" description="Ig-like" evidence="17">
    <location>
        <begin position="216"/>
        <end position="290"/>
    </location>
</feature>
<keyword evidence="2" id="KW-1003">Cell membrane</keyword>
<evidence type="ECO:0000256" key="7">
    <source>
        <dbReference type="ARBA" id="ARBA00023136"/>
    </source>
</evidence>
<keyword evidence="6" id="KW-0130">Cell adhesion</keyword>
<evidence type="ECO:0000256" key="12">
    <source>
        <dbReference type="ARBA" id="ARBA00040106"/>
    </source>
</evidence>
<comment type="function">
    <text evidence="14">Most highly expressed siglec (sialic acid-binding immunoglobulin-like lectin) on B-cells that plays a role in various aspects of B-cell biology including differentiation, antigen presentation, and trafficking to bone marrow. Binds to alpha 2,6-linked sialic acid residues of surface molecules such as CD22 itself, CD45 and IgM in a cis configuration. Can also bind to ligands on other cells as an adhesion molecule in a trans configuration. Acts as an inhibitory coreceptor on the surface of B-cells and inhibits B-cell receptor induced signaling, characterized by inhibition of the calcium mobilization and cellular activation. Mechanistically, the immunoreceptor tyrosine-based inhibitory motif domain is phosphorylated by the Src kinase LYN, which in turn leads to the recruitment of the protein tyrosine phosphatase 1/PTPN6, leading to the negative regulation of BCR signaling. If this negative signaling from is of sufficient strength, apoptosis of the B-cell can be induced.</text>
</comment>